<name>A0ABY4I1L6_CHIFI</name>
<feature type="compositionally biased region" description="Polar residues" evidence="1">
    <location>
        <begin position="51"/>
        <end position="67"/>
    </location>
</feature>
<feature type="compositionally biased region" description="Basic and acidic residues" evidence="1">
    <location>
        <begin position="69"/>
        <end position="80"/>
    </location>
</feature>
<sequence>MRLTGVKSAYLSWIRTDTLNSKAASKNYSQGPTWSRSDGTSPVKTGRRQQAGGNRQEATGRRQQAGGNRQEDNKLEEPGR</sequence>
<protein>
    <submittedName>
        <fullName evidence="2">Uncharacterized protein</fullName>
    </submittedName>
</protein>
<organism evidence="2 3">
    <name type="scientific">Chitinophaga filiformis</name>
    <name type="common">Myxococcus filiformis</name>
    <name type="synonym">Flexibacter filiformis</name>
    <dbReference type="NCBI Taxonomy" id="104663"/>
    <lineage>
        <taxon>Bacteria</taxon>
        <taxon>Pseudomonadati</taxon>
        <taxon>Bacteroidota</taxon>
        <taxon>Chitinophagia</taxon>
        <taxon>Chitinophagales</taxon>
        <taxon>Chitinophagaceae</taxon>
        <taxon>Chitinophaga</taxon>
    </lineage>
</organism>
<feature type="region of interest" description="Disordered" evidence="1">
    <location>
        <begin position="14"/>
        <end position="80"/>
    </location>
</feature>
<evidence type="ECO:0000313" key="2">
    <source>
        <dbReference type="EMBL" id="UPK69179.1"/>
    </source>
</evidence>
<dbReference type="Proteomes" id="UP000830198">
    <property type="component" value="Chromosome"/>
</dbReference>
<proteinExistence type="predicted"/>
<dbReference type="RefSeq" id="WP_247811516.1">
    <property type="nucleotide sequence ID" value="NZ_CP095855.1"/>
</dbReference>
<accession>A0ABY4I1L6</accession>
<keyword evidence="3" id="KW-1185">Reference proteome</keyword>
<gene>
    <name evidence="2" type="ORF">MYF79_29910</name>
</gene>
<evidence type="ECO:0000313" key="3">
    <source>
        <dbReference type="Proteomes" id="UP000830198"/>
    </source>
</evidence>
<reference evidence="2 3" key="1">
    <citation type="submission" date="2022-04" db="EMBL/GenBank/DDBJ databases">
        <title>The arsenic-methylating capacity of Chitinophaga filiformis YT5 during chitin decomposition.</title>
        <authorList>
            <person name="Chen G."/>
            <person name="Liang Y."/>
        </authorList>
    </citation>
    <scope>NUCLEOTIDE SEQUENCE [LARGE SCALE GENOMIC DNA]</scope>
    <source>
        <strain evidence="2 3">YT5</strain>
    </source>
</reference>
<dbReference type="EMBL" id="CP095855">
    <property type="protein sequence ID" value="UPK69179.1"/>
    <property type="molecule type" value="Genomic_DNA"/>
</dbReference>
<evidence type="ECO:0000256" key="1">
    <source>
        <dbReference type="SAM" id="MobiDB-lite"/>
    </source>
</evidence>
<feature type="compositionally biased region" description="Polar residues" evidence="1">
    <location>
        <begin position="15"/>
        <end position="43"/>
    </location>
</feature>